<organism evidence="1">
    <name type="scientific">Oryza nivara</name>
    <name type="common">Indian wild rice</name>
    <name type="synonym">Oryza sativa f. spontanea</name>
    <dbReference type="NCBI Taxonomy" id="4536"/>
    <lineage>
        <taxon>Eukaryota</taxon>
        <taxon>Viridiplantae</taxon>
        <taxon>Streptophyta</taxon>
        <taxon>Embryophyta</taxon>
        <taxon>Tracheophyta</taxon>
        <taxon>Spermatophyta</taxon>
        <taxon>Magnoliopsida</taxon>
        <taxon>Liliopsida</taxon>
        <taxon>Poales</taxon>
        <taxon>Poaceae</taxon>
        <taxon>BOP clade</taxon>
        <taxon>Oryzoideae</taxon>
        <taxon>Oryzeae</taxon>
        <taxon>Oryzinae</taxon>
        <taxon>Oryza</taxon>
    </lineage>
</organism>
<dbReference type="Proteomes" id="UP000006591">
    <property type="component" value="Chromosome 5"/>
</dbReference>
<dbReference type="AlphaFoldDB" id="A0A0E0HEH1"/>
<keyword evidence="2" id="KW-1185">Reference proteome</keyword>
<reference evidence="1" key="1">
    <citation type="submission" date="2015-04" db="UniProtKB">
        <authorList>
            <consortium name="EnsemblPlants"/>
        </authorList>
    </citation>
    <scope>IDENTIFICATION</scope>
    <source>
        <strain evidence="1">SL10</strain>
    </source>
</reference>
<proteinExistence type="predicted"/>
<protein>
    <submittedName>
        <fullName evidence="1">Uncharacterized protein</fullName>
    </submittedName>
</protein>
<dbReference type="HOGENOM" id="CLU_2964922_0_0_1"/>
<accession>A0A0E0HEH1</accession>
<sequence>MAAAAAAGARVWLLKSYRSLQIEEEDYGGKWIRLELRRPIWLRLTTCGRTSSQAWNLES</sequence>
<evidence type="ECO:0000313" key="1">
    <source>
        <dbReference type="EnsemblPlants" id="ONIVA05G17190.1"/>
    </source>
</evidence>
<dbReference type="EnsemblPlants" id="ONIVA05G17190.1">
    <property type="protein sequence ID" value="ONIVA05G17190.1"/>
    <property type="gene ID" value="ONIVA05G17190"/>
</dbReference>
<reference evidence="1" key="2">
    <citation type="submission" date="2018-04" db="EMBL/GenBank/DDBJ databases">
        <title>OnivRS2 (Oryza nivara Reference Sequence Version 2).</title>
        <authorList>
            <person name="Zhang J."/>
            <person name="Kudrna D."/>
            <person name="Lee S."/>
            <person name="Talag J."/>
            <person name="Rajasekar S."/>
            <person name="Welchert J."/>
            <person name="Hsing Y.-I."/>
            <person name="Wing R.A."/>
        </authorList>
    </citation>
    <scope>NUCLEOTIDE SEQUENCE [LARGE SCALE GENOMIC DNA]</scope>
    <source>
        <strain evidence="1">SL10</strain>
    </source>
</reference>
<evidence type="ECO:0000313" key="2">
    <source>
        <dbReference type="Proteomes" id="UP000006591"/>
    </source>
</evidence>
<name>A0A0E0HEH1_ORYNI</name>
<dbReference type="Gramene" id="ONIVA05G17190.1">
    <property type="protein sequence ID" value="ONIVA05G17190.1"/>
    <property type="gene ID" value="ONIVA05G17190"/>
</dbReference>